<dbReference type="PROSITE" id="PS50234">
    <property type="entry name" value="VWFA"/>
    <property type="match status" value="1"/>
</dbReference>
<keyword evidence="3" id="KW-1185">Reference proteome</keyword>
<dbReference type="InterPro" id="IPR008912">
    <property type="entry name" value="Uncharacterised_CoxE"/>
</dbReference>
<accession>A0A2S9XMD6</accession>
<dbReference type="Gene3D" id="3.40.50.410">
    <property type="entry name" value="von Willebrand factor, type A domain"/>
    <property type="match status" value="1"/>
</dbReference>
<dbReference type="EMBL" id="PVNK01000180">
    <property type="protein sequence ID" value="PRP94036.1"/>
    <property type="molecule type" value="Genomic_DNA"/>
</dbReference>
<evidence type="ECO:0000313" key="3">
    <source>
        <dbReference type="Proteomes" id="UP000237968"/>
    </source>
</evidence>
<organism evidence="2 3">
    <name type="scientific">Enhygromyxa salina</name>
    <dbReference type="NCBI Taxonomy" id="215803"/>
    <lineage>
        <taxon>Bacteria</taxon>
        <taxon>Pseudomonadati</taxon>
        <taxon>Myxococcota</taxon>
        <taxon>Polyangia</taxon>
        <taxon>Nannocystales</taxon>
        <taxon>Nannocystaceae</taxon>
        <taxon>Enhygromyxa</taxon>
    </lineage>
</organism>
<dbReference type="AlphaFoldDB" id="A0A2S9XMD6"/>
<gene>
    <name evidence="2" type="ORF">ENSA5_41480</name>
</gene>
<protein>
    <submittedName>
        <fullName evidence="2">VWA domain containing CoxE-like protein</fullName>
    </submittedName>
</protein>
<feature type="domain" description="VWFA" evidence="1">
    <location>
        <begin position="278"/>
        <end position="411"/>
    </location>
</feature>
<dbReference type="OrthoDB" id="5495438at2"/>
<evidence type="ECO:0000313" key="2">
    <source>
        <dbReference type="EMBL" id="PRP94036.1"/>
    </source>
</evidence>
<dbReference type="Pfam" id="PF05762">
    <property type="entry name" value="VWA_CoxE"/>
    <property type="match status" value="1"/>
</dbReference>
<sequence length="686" mass="72995">MALAATLAWTPLARAHDPVPGTAGVDEQDHQIEISVAREGATLRVTRSMFNSGLLHAEVELPIPLPCAATLGDVKLRAPDQSGAASWVSAELLDEAEAARRWALALEGPADGAPTVLNADTAVHVTREDYACEAELSIYPIPPLHSRTVSYEVFMPSTYVEGRYLVELPSFDAYGRTATVELRGARDPALAVSVDGRALGSAGTTLDGASVHTIELAPHDRGRGQLSAVDLDLPGLVERAPAAAARLVASPDEPALGRVLLADFEAPSVLAQLPPVRRVVVLVDASRSLSDSSRRELTELAAAYLEQLAADPAQPTRTELVVFDRTPRRIYHDFVPAAWAAEDLAKLEIEVRNGSELGAAMSFARELLASPAAADGADWVIVLSDLYLRQDFSVDEQRAASAASSERIHILQASDNSSEGFGPAAADAPWLAVAREGGGMLWEVSSSSLGDEPARELISPTRVWSLTLALELRDGQRLEHPLGRWLGAGAARRYAEFRHPGAALERATLFGEVWGQRRAWTATPSEAAGRRAAGRLASDESDNPLSDAARAALAFYAEVVSPFTSAWAEASFDGSAPAQAPYIGGLGLHGVGSSFRCGGAGSFGRRGSSHRSALRTLAQTVIDSCAARRGSFEFETTDLEIVAVVSPNRCVEAKLWDLNLASTRSEGRKRLAITYADGTITDLVVR</sequence>
<evidence type="ECO:0000259" key="1">
    <source>
        <dbReference type="PROSITE" id="PS50234"/>
    </source>
</evidence>
<dbReference type="InterPro" id="IPR036465">
    <property type="entry name" value="vWFA_dom_sf"/>
</dbReference>
<dbReference type="Proteomes" id="UP000237968">
    <property type="component" value="Unassembled WGS sequence"/>
</dbReference>
<proteinExistence type="predicted"/>
<comment type="caution">
    <text evidence="2">The sequence shown here is derived from an EMBL/GenBank/DDBJ whole genome shotgun (WGS) entry which is preliminary data.</text>
</comment>
<dbReference type="SUPFAM" id="SSF53300">
    <property type="entry name" value="vWA-like"/>
    <property type="match status" value="1"/>
</dbReference>
<name>A0A2S9XMD6_9BACT</name>
<dbReference type="InterPro" id="IPR002035">
    <property type="entry name" value="VWF_A"/>
</dbReference>
<reference evidence="2 3" key="1">
    <citation type="submission" date="2018-03" db="EMBL/GenBank/DDBJ databases">
        <title>Draft Genome Sequences of the Obligatory Marine Myxobacteria Enhygromyxa salina SWB005.</title>
        <authorList>
            <person name="Poehlein A."/>
            <person name="Moghaddam J.A."/>
            <person name="Harms H."/>
            <person name="Alanjari M."/>
            <person name="Koenig G.M."/>
            <person name="Daniel R."/>
            <person name="Schaeberle T.F."/>
        </authorList>
    </citation>
    <scope>NUCLEOTIDE SEQUENCE [LARGE SCALE GENOMIC DNA]</scope>
    <source>
        <strain evidence="2 3">SWB005</strain>
    </source>
</reference>